<evidence type="ECO:0000313" key="3">
    <source>
        <dbReference type="Proteomes" id="UP000256964"/>
    </source>
</evidence>
<dbReference type="Pfam" id="PF12937">
    <property type="entry name" value="F-box-like"/>
    <property type="match status" value="1"/>
</dbReference>
<dbReference type="CDD" id="cd09917">
    <property type="entry name" value="F-box_SF"/>
    <property type="match status" value="1"/>
</dbReference>
<organism evidence="2 3">
    <name type="scientific">Lentinus brumalis</name>
    <dbReference type="NCBI Taxonomy" id="2498619"/>
    <lineage>
        <taxon>Eukaryota</taxon>
        <taxon>Fungi</taxon>
        <taxon>Dikarya</taxon>
        <taxon>Basidiomycota</taxon>
        <taxon>Agaricomycotina</taxon>
        <taxon>Agaricomycetes</taxon>
        <taxon>Polyporales</taxon>
        <taxon>Polyporaceae</taxon>
        <taxon>Lentinus</taxon>
    </lineage>
</organism>
<dbReference type="AlphaFoldDB" id="A0A371DGZ5"/>
<dbReference type="EMBL" id="KZ857393">
    <property type="protein sequence ID" value="RDX51786.1"/>
    <property type="molecule type" value="Genomic_DNA"/>
</dbReference>
<name>A0A371DGZ5_9APHY</name>
<protein>
    <recommendedName>
        <fullName evidence="1">F-box domain-containing protein</fullName>
    </recommendedName>
</protein>
<sequence>MAAETEDPMNVLLDEILLIIFHLLSKRDPDRYNYRQGSLVSCSLVSNAWRRFTEPFLFSHIAIGPGEGHSFHDFLHFLQARPELVRYCRCMRVSRVEDDFSTFLSQVMVHLPSLKHLALDTVPIRLLDEALRPDVAALELSTLKLADIYDPNGVATTTEEDAPWDTKPMDPVLHSLPLSRVGCLNLVSDSESNFYDYYYPRFGSRSTDYPDLQEGSNMTGIDNIVVGGDDCNTAVFEALEKVIRPGSLLRLTAKCRRHTDLVGFAAFLRRVAGANLKQLDINLTTFMEDEQRESMNNNACKSSCVGGGTRRSLMYAFSDVGPWSTFKDAVSACPTLERMHIGILPYAINAFREGEALFVPERYRLFTSIADALPPTFRKFMLSLHTWWDSPDWGRCIELWDLKALDALADERRYARFEGLLVCMAEWPDCEVEKSMQAAEERTKTLLPRLHKAKKIEYGWDLDEVARRRKSGRGMFGGLFL</sequence>
<evidence type="ECO:0000259" key="1">
    <source>
        <dbReference type="Pfam" id="PF12937"/>
    </source>
</evidence>
<proteinExistence type="predicted"/>
<dbReference type="Proteomes" id="UP000256964">
    <property type="component" value="Unassembled WGS sequence"/>
</dbReference>
<feature type="domain" description="F-box" evidence="1">
    <location>
        <begin position="14"/>
        <end position="61"/>
    </location>
</feature>
<dbReference type="InterPro" id="IPR001810">
    <property type="entry name" value="F-box_dom"/>
</dbReference>
<dbReference type="OrthoDB" id="10554397at2759"/>
<gene>
    <name evidence="2" type="ORF">OH76DRAFT_272202</name>
</gene>
<accession>A0A371DGZ5</accession>
<keyword evidence="3" id="KW-1185">Reference proteome</keyword>
<evidence type="ECO:0000313" key="2">
    <source>
        <dbReference type="EMBL" id="RDX51786.1"/>
    </source>
</evidence>
<reference evidence="2 3" key="1">
    <citation type="journal article" date="2018" name="Biotechnol. Biofuels">
        <title>Integrative visual omics of the white-rot fungus Polyporus brumalis exposes the biotechnological potential of its oxidative enzymes for delignifying raw plant biomass.</title>
        <authorList>
            <person name="Miyauchi S."/>
            <person name="Rancon A."/>
            <person name="Drula E."/>
            <person name="Hage H."/>
            <person name="Chaduli D."/>
            <person name="Favel A."/>
            <person name="Grisel S."/>
            <person name="Henrissat B."/>
            <person name="Herpoel-Gimbert I."/>
            <person name="Ruiz-Duenas F.J."/>
            <person name="Chevret D."/>
            <person name="Hainaut M."/>
            <person name="Lin J."/>
            <person name="Wang M."/>
            <person name="Pangilinan J."/>
            <person name="Lipzen A."/>
            <person name="Lesage-Meessen L."/>
            <person name="Navarro D."/>
            <person name="Riley R."/>
            <person name="Grigoriev I.V."/>
            <person name="Zhou S."/>
            <person name="Raouche S."/>
            <person name="Rosso M.N."/>
        </authorList>
    </citation>
    <scope>NUCLEOTIDE SEQUENCE [LARGE SCALE GENOMIC DNA]</scope>
    <source>
        <strain evidence="2 3">BRFM 1820</strain>
    </source>
</reference>